<dbReference type="InterPro" id="IPR019271">
    <property type="entry name" value="DUF2284_metal-binding"/>
</dbReference>
<dbReference type="RefSeq" id="WP_092870872.1">
    <property type="nucleotide sequence ID" value="NZ_FOJY01000004.1"/>
</dbReference>
<gene>
    <name evidence="1" type="ORF">SAMN05216249_104125</name>
</gene>
<protein>
    <submittedName>
        <fullName evidence="1">Predicted metal-binding protein</fullName>
    </submittedName>
</protein>
<sequence length="201" mass="23209">MGKDYLDVEKVKNFLEELIVEYPICEYAYGDAKDIPFSDKIFTVCETDCVRYNKSWACPPHAGTIDDNIKRIGKYKQFMVFSTVWEVSDSMNYQACLFMKKEHESLTRDFRKKLLNHFDLEEQSLDEDSNPPIYILSSGCTICDECTCPKEPCRHPKERLMTAESHGILLVQVLEDLGLTSSYDGTTVVYFTMVLFGKEDE</sequence>
<reference evidence="1 2" key="1">
    <citation type="submission" date="2016-10" db="EMBL/GenBank/DDBJ databases">
        <authorList>
            <person name="de Groot N.N."/>
        </authorList>
    </citation>
    <scope>NUCLEOTIDE SEQUENCE [LARGE SCALE GENOMIC DNA]</scope>
    <source>
        <strain evidence="1 2">DSM 5522</strain>
    </source>
</reference>
<dbReference type="OrthoDB" id="5420534at2"/>
<proteinExistence type="predicted"/>
<dbReference type="Proteomes" id="UP000198838">
    <property type="component" value="Unassembled WGS sequence"/>
</dbReference>
<organism evidence="1 2">
    <name type="scientific">Acetitomaculum ruminis DSM 5522</name>
    <dbReference type="NCBI Taxonomy" id="1120918"/>
    <lineage>
        <taxon>Bacteria</taxon>
        <taxon>Bacillati</taxon>
        <taxon>Bacillota</taxon>
        <taxon>Clostridia</taxon>
        <taxon>Lachnospirales</taxon>
        <taxon>Lachnospiraceae</taxon>
        <taxon>Acetitomaculum</taxon>
    </lineage>
</organism>
<evidence type="ECO:0000313" key="1">
    <source>
        <dbReference type="EMBL" id="SFA89058.1"/>
    </source>
</evidence>
<dbReference type="EMBL" id="FOJY01000004">
    <property type="protein sequence ID" value="SFA89058.1"/>
    <property type="molecule type" value="Genomic_DNA"/>
</dbReference>
<dbReference type="AlphaFoldDB" id="A0A1I0WLH9"/>
<dbReference type="Pfam" id="PF10050">
    <property type="entry name" value="DUF2284"/>
    <property type="match status" value="1"/>
</dbReference>
<name>A0A1I0WLH9_9FIRM</name>
<evidence type="ECO:0000313" key="2">
    <source>
        <dbReference type="Proteomes" id="UP000198838"/>
    </source>
</evidence>
<accession>A0A1I0WLH9</accession>
<dbReference type="STRING" id="1120918.SAMN05216249_104125"/>
<keyword evidence="2" id="KW-1185">Reference proteome</keyword>